<evidence type="ECO:0000256" key="1">
    <source>
        <dbReference type="ARBA" id="ARBA00004569"/>
    </source>
</evidence>
<evidence type="ECO:0000313" key="8">
    <source>
        <dbReference type="RefSeq" id="XP_018006490.1"/>
    </source>
</evidence>
<dbReference type="InterPro" id="IPR051040">
    <property type="entry name" value="COX23"/>
</dbReference>
<comment type="subcellular location">
    <subcellularLocation>
        <location evidence="1">Mitochondrion intermembrane space</location>
    </subcellularLocation>
</comment>
<dbReference type="InterPro" id="IPR009069">
    <property type="entry name" value="Cys_alpha_HP_mot_SF"/>
</dbReference>
<dbReference type="OrthoDB" id="9971592at2759"/>
<evidence type="ECO:0000256" key="4">
    <source>
        <dbReference type="ARBA" id="ARBA00038205"/>
    </source>
</evidence>
<keyword evidence="3" id="KW-1015">Disulfide bond</keyword>
<evidence type="ECO:0000256" key="2">
    <source>
        <dbReference type="ARBA" id="ARBA00023128"/>
    </source>
</evidence>
<sequence length="100" mass="11626">MDMTENKPTGRAVGGHAMSREKLTRALDDRNNPCVKEHNLTHQCLDRNNFDHAICRAYFENYKVCKKFWGDISLQRRRAGLKPYLPTPEERPAILLSKKL</sequence>
<reference evidence="8" key="1">
    <citation type="submission" date="2025-08" db="UniProtKB">
        <authorList>
            <consortium name="RefSeq"/>
        </authorList>
    </citation>
    <scope>IDENTIFICATION</scope>
    <source>
        <tissue evidence="8">Whole organism</tissue>
    </source>
</reference>
<feature type="region of interest" description="Disordered" evidence="6">
    <location>
        <begin position="1"/>
        <end position="21"/>
    </location>
</feature>
<dbReference type="KEGG" id="hazt:108664423"/>
<name>A0A8B7MYU8_HYAAZ</name>
<accession>A0A8B7MYU8</accession>
<dbReference type="SUPFAM" id="SSF47072">
    <property type="entry name" value="Cysteine alpha-hairpin motif"/>
    <property type="match status" value="1"/>
</dbReference>
<dbReference type="GeneID" id="108664423"/>
<dbReference type="PANTHER" id="PTHR46811">
    <property type="entry name" value="COILED-COIL-HELIX-COILED-COIL-HELIX DOMAIN-CONTAINING PROTEIN 7"/>
    <property type="match status" value="1"/>
</dbReference>
<gene>
    <name evidence="8" type="primary">LOC108664423</name>
</gene>
<keyword evidence="2" id="KW-0496">Mitochondrion</keyword>
<evidence type="ECO:0000313" key="7">
    <source>
        <dbReference type="Proteomes" id="UP000694843"/>
    </source>
</evidence>
<evidence type="ECO:0000256" key="6">
    <source>
        <dbReference type="SAM" id="MobiDB-lite"/>
    </source>
</evidence>
<evidence type="ECO:0000256" key="3">
    <source>
        <dbReference type="ARBA" id="ARBA00023157"/>
    </source>
</evidence>
<protein>
    <recommendedName>
        <fullName evidence="5">Coiled-coil-helix-coiled-coil-helix domain-containing protein 7</fullName>
    </recommendedName>
</protein>
<dbReference type="OMA" id="QELSYKC"/>
<dbReference type="PANTHER" id="PTHR46811:SF1">
    <property type="entry name" value="COILED-COIL-HELIX-COILED-COIL-HELIX DOMAIN-CONTAINING PROTEIN 7"/>
    <property type="match status" value="1"/>
</dbReference>
<keyword evidence="7" id="KW-1185">Reference proteome</keyword>
<proteinExistence type="inferred from homology"/>
<evidence type="ECO:0000256" key="5">
    <source>
        <dbReference type="ARBA" id="ARBA00039509"/>
    </source>
</evidence>
<organism evidence="7 8">
    <name type="scientific">Hyalella azteca</name>
    <name type="common">Amphipod</name>
    <dbReference type="NCBI Taxonomy" id="294128"/>
    <lineage>
        <taxon>Eukaryota</taxon>
        <taxon>Metazoa</taxon>
        <taxon>Ecdysozoa</taxon>
        <taxon>Arthropoda</taxon>
        <taxon>Crustacea</taxon>
        <taxon>Multicrustacea</taxon>
        <taxon>Malacostraca</taxon>
        <taxon>Eumalacostraca</taxon>
        <taxon>Peracarida</taxon>
        <taxon>Amphipoda</taxon>
        <taxon>Senticaudata</taxon>
        <taxon>Talitrida</taxon>
        <taxon>Talitroidea</taxon>
        <taxon>Hyalellidae</taxon>
        <taxon>Hyalella</taxon>
    </lineage>
</organism>
<dbReference type="Proteomes" id="UP000694843">
    <property type="component" value="Unplaced"/>
</dbReference>
<dbReference type="GO" id="GO:0005758">
    <property type="term" value="C:mitochondrial intermembrane space"/>
    <property type="evidence" value="ECO:0007669"/>
    <property type="project" value="UniProtKB-SubCell"/>
</dbReference>
<dbReference type="GO" id="GO:0033108">
    <property type="term" value="P:mitochondrial respiratory chain complex assembly"/>
    <property type="evidence" value="ECO:0007669"/>
    <property type="project" value="TreeGrafter"/>
</dbReference>
<dbReference type="RefSeq" id="XP_018006490.1">
    <property type="nucleotide sequence ID" value="XM_018151001.1"/>
</dbReference>
<dbReference type="AlphaFoldDB" id="A0A8B7MYU8"/>
<comment type="similarity">
    <text evidence="4">Belongs to the CHCHD7 family.</text>
</comment>